<dbReference type="InterPro" id="IPR051804">
    <property type="entry name" value="Carb_Metab_Reg_Kinase/Isom"/>
</dbReference>
<evidence type="ECO:0000256" key="6">
    <source>
        <dbReference type="ARBA" id="ARBA00038887"/>
    </source>
</evidence>
<evidence type="ECO:0000256" key="5">
    <source>
        <dbReference type="ARBA" id="ARBA00022842"/>
    </source>
</evidence>
<organism evidence="8 9">
    <name type="scientific">Urinicoccus massiliensis</name>
    <dbReference type="NCBI Taxonomy" id="1723382"/>
    <lineage>
        <taxon>Bacteria</taxon>
        <taxon>Bacillati</taxon>
        <taxon>Bacillota</taxon>
        <taxon>Tissierellia</taxon>
        <taxon>Tissierellales</taxon>
        <taxon>Peptoniphilaceae</taxon>
        <taxon>Urinicoccus</taxon>
    </lineage>
</organism>
<proteinExistence type="inferred from homology"/>
<evidence type="ECO:0000256" key="3">
    <source>
        <dbReference type="ARBA" id="ARBA00022723"/>
    </source>
</evidence>
<keyword evidence="3" id="KW-0479">Metal-binding</keyword>
<comment type="similarity">
    <text evidence="2">Belongs to the ROK (NagC/XylR) family.</text>
</comment>
<evidence type="ECO:0000313" key="8">
    <source>
        <dbReference type="EMBL" id="VFB16108.1"/>
    </source>
</evidence>
<dbReference type="PANTHER" id="PTHR42742">
    <property type="entry name" value="TRANSCRIPTIONAL REPRESSOR MPRA"/>
    <property type="match status" value="1"/>
</dbReference>
<dbReference type="Pfam" id="PF00480">
    <property type="entry name" value="ROK"/>
    <property type="match status" value="1"/>
</dbReference>
<name>A0A8H2R0X9_9FIRM</name>
<evidence type="ECO:0000256" key="2">
    <source>
        <dbReference type="ARBA" id="ARBA00006479"/>
    </source>
</evidence>
<dbReference type="RefSeq" id="WP_131748607.1">
    <property type="nucleotide sequence ID" value="NZ_CAACYI010000001.1"/>
</dbReference>
<dbReference type="CDD" id="cd24067">
    <property type="entry name" value="ASKHA_NBD_ROK_BsFRK-like"/>
    <property type="match status" value="1"/>
</dbReference>
<dbReference type="PANTHER" id="PTHR42742:SF3">
    <property type="entry name" value="FRUCTOKINASE"/>
    <property type="match status" value="1"/>
</dbReference>
<comment type="catalytic activity">
    <reaction evidence="7">
        <text>D-fructose + ATP = D-fructose 6-phosphate + ADP + H(+)</text>
        <dbReference type="Rhea" id="RHEA:16125"/>
        <dbReference type="ChEBI" id="CHEBI:15378"/>
        <dbReference type="ChEBI" id="CHEBI:30616"/>
        <dbReference type="ChEBI" id="CHEBI:37721"/>
        <dbReference type="ChEBI" id="CHEBI:61527"/>
        <dbReference type="ChEBI" id="CHEBI:456216"/>
        <dbReference type="EC" id="2.7.1.4"/>
    </reaction>
</comment>
<keyword evidence="5" id="KW-0460">Magnesium</keyword>
<dbReference type="GO" id="GO:0008865">
    <property type="term" value="F:fructokinase activity"/>
    <property type="evidence" value="ECO:0007669"/>
    <property type="project" value="UniProtKB-EC"/>
</dbReference>
<dbReference type="EC" id="2.7.1.4" evidence="6"/>
<dbReference type="GO" id="GO:0046872">
    <property type="term" value="F:metal ion binding"/>
    <property type="evidence" value="ECO:0007669"/>
    <property type="project" value="UniProtKB-KW"/>
</dbReference>
<comment type="cofactor">
    <cofactor evidence="1">
        <name>Mg(2+)</name>
        <dbReference type="ChEBI" id="CHEBI:18420"/>
    </cofactor>
</comment>
<dbReference type="InterPro" id="IPR043129">
    <property type="entry name" value="ATPase_NBD"/>
</dbReference>
<dbReference type="AlphaFoldDB" id="A0A8H2R0X9"/>
<protein>
    <recommendedName>
        <fullName evidence="6">fructokinase</fullName>
        <ecNumber evidence="6">2.7.1.4</ecNumber>
    </recommendedName>
</protein>
<reference evidence="8 9" key="1">
    <citation type="submission" date="2019-02" db="EMBL/GenBank/DDBJ databases">
        <authorList>
            <consortium name="Pathogen Informatics"/>
        </authorList>
    </citation>
    <scope>NUCLEOTIDE SEQUENCE [LARGE SCALE GENOMIC DNA]</scope>
    <source>
        <strain evidence="8 9">3012STDY7089603</strain>
    </source>
</reference>
<dbReference type="Proteomes" id="UP000377798">
    <property type="component" value="Unassembled WGS sequence"/>
</dbReference>
<dbReference type="EMBL" id="CAACYI010000001">
    <property type="protein sequence ID" value="VFB16108.1"/>
    <property type="molecule type" value="Genomic_DNA"/>
</dbReference>
<keyword evidence="9" id="KW-1185">Reference proteome</keyword>
<evidence type="ECO:0000256" key="7">
    <source>
        <dbReference type="ARBA" id="ARBA00048451"/>
    </source>
</evidence>
<keyword evidence="8" id="KW-0808">Transferase</keyword>
<dbReference type="SUPFAM" id="SSF53067">
    <property type="entry name" value="Actin-like ATPase domain"/>
    <property type="match status" value="1"/>
</dbReference>
<evidence type="ECO:0000313" key="9">
    <source>
        <dbReference type="Proteomes" id="UP000377798"/>
    </source>
</evidence>
<gene>
    <name evidence="8" type="primary">gmuE</name>
    <name evidence="8" type="ORF">NCTC13150_00624</name>
</gene>
<comment type="caution">
    <text evidence="8">The sequence shown here is derived from an EMBL/GenBank/DDBJ whole genome shotgun (WGS) entry which is preliminary data.</text>
</comment>
<keyword evidence="8" id="KW-0418">Kinase</keyword>
<keyword evidence="4" id="KW-0862">Zinc</keyword>
<accession>A0A8H2R0X9</accession>
<evidence type="ECO:0000256" key="4">
    <source>
        <dbReference type="ARBA" id="ARBA00022833"/>
    </source>
</evidence>
<evidence type="ECO:0000256" key="1">
    <source>
        <dbReference type="ARBA" id="ARBA00001946"/>
    </source>
</evidence>
<dbReference type="Gene3D" id="3.30.420.40">
    <property type="match status" value="2"/>
</dbReference>
<dbReference type="InterPro" id="IPR000600">
    <property type="entry name" value="ROK"/>
</dbReference>
<sequence length="300" mass="33275">MYGAIEAGGTKFNLALANDRGKIIKEKTLATGSPQEVLDQIISFYRQNPVQALGVGLFGPVDLDPSRETFGYLLKTPKEAWRNYPFYKKLSQALPGTKLALDTDVNVAGLGEYYLGNGLGKKSLLYLTIGTGIGGGYILKGRPLQGLSHPEMGHILLRPHPQDSFPGTCPYHDYCLEGMAAGPSIYGRYKKFGQDLDPNHEVWTFLAYYLAQALVSYTVVLRPDQITLGGGVMHSPNLLTRVRENFADLFHNYLDLPPLEDYIKTPHLKDRSGIFGALLLVLDENTKKQLILDSDLEREN</sequence>